<organism evidence="3 4">
    <name type="scientific">Halogeometricum borinquense</name>
    <dbReference type="NCBI Taxonomy" id="60847"/>
    <lineage>
        <taxon>Archaea</taxon>
        <taxon>Methanobacteriati</taxon>
        <taxon>Methanobacteriota</taxon>
        <taxon>Stenosarchaea group</taxon>
        <taxon>Halobacteria</taxon>
        <taxon>Halobacteriales</taxon>
        <taxon>Haloferacaceae</taxon>
        <taxon>Halogeometricum</taxon>
    </lineage>
</organism>
<dbReference type="EMBL" id="CP048739">
    <property type="protein sequence ID" value="QIB72909.1"/>
    <property type="molecule type" value="Genomic_DNA"/>
</dbReference>
<dbReference type="Pfam" id="PF25256">
    <property type="entry name" value="DUF7857"/>
    <property type="match status" value="1"/>
</dbReference>
<dbReference type="Proteomes" id="UP000465846">
    <property type="component" value="Chromosome"/>
</dbReference>
<evidence type="ECO:0000313" key="3">
    <source>
        <dbReference type="EMBL" id="QIB72909.1"/>
    </source>
</evidence>
<evidence type="ECO:0000256" key="1">
    <source>
        <dbReference type="SAM" id="MobiDB-lite"/>
    </source>
</evidence>
<evidence type="ECO:0000313" key="4">
    <source>
        <dbReference type="Proteomes" id="UP000465846"/>
    </source>
</evidence>
<feature type="region of interest" description="Disordered" evidence="1">
    <location>
        <begin position="34"/>
        <end position="54"/>
    </location>
</feature>
<dbReference type="RefSeq" id="WP_163485087.1">
    <property type="nucleotide sequence ID" value="NZ_CP048739.1"/>
</dbReference>
<sequence length="278" mass="29506">MEYDCTTKTVGGTTLVTVHVRNEAAVPRRVRVRNDLPGPVLPPRQDGVPERGWDDDGYTGVIAADDEQTLGYACPVTDETEPPVSVESLGRADEERDTEQSSRAELEAEAIRSLGRARPPADAVPTPSVDIQTGTDDSPDDAQAGDLESRTEPVSTNSGPQSEPESTPRQESGGDSDDATSHNEGDEEHRDEKEITPKPVESWLSAVETRVQHAETLTDATADEAAAVLETADNVSDLPAAVADDEDALRAFAARATALAERAADTDAKPVIGALGDR</sequence>
<dbReference type="GeneID" id="44077849"/>
<dbReference type="InterPro" id="IPR057179">
    <property type="entry name" value="DUF7857"/>
</dbReference>
<evidence type="ECO:0000259" key="2">
    <source>
        <dbReference type="Pfam" id="PF26296"/>
    </source>
</evidence>
<accession>A0A6C0UGK3</accession>
<feature type="compositionally biased region" description="Basic and acidic residues" evidence="1">
    <location>
        <begin position="90"/>
        <end position="110"/>
    </location>
</feature>
<reference evidence="3 4" key="1">
    <citation type="submission" date="2020-02" db="EMBL/GenBank/DDBJ databases">
        <title>Whole genome sequence of Halogeometricum borinquense strain wsp4.</title>
        <authorList>
            <person name="Verma D.K."/>
            <person name="Gopal K."/>
            <person name="Prasad E.S."/>
        </authorList>
    </citation>
    <scope>NUCLEOTIDE SEQUENCE [LARGE SCALE GENOMIC DNA]</scope>
    <source>
        <strain evidence="4">wsp4</strain>
    </source>
</reference>
<gene>
    <name evidence="3" type="ORF">G3I44_00570</name>
</gene>
<dbReference type="Pfam" id="PF26296">
    <property type="entry name" value="DUF8080"/>
    <property type="match status" value="1"/>
</dbReference>
<feature type="domain" description="DUF8080" evidence="2">
    <location>
        <begin position="197"/>
        <end position="267"/>
    </location>
</feature>
<protein>
    <recommendedName>
        <fullName evidence="2">DUF8080 domain-containing protein</fullName>
    </recommendedName>
</protein>
<proteinExistence type="predicted"/>
<dbReference type="AlphaFoldDB" id="A0A6C0UGK3"/>
<name>A0A6C0UGK3_9EURY</name>
<dbReference type="InterPro" id="IPR058393">
    <property type="entry name" value="DUF8080"/>
</dbReference>
<feature type="compositionally biased region" description="Basic and acidic residues" evidence="1">
    <location>
        <begin position="179"/>
        <end position="196"/>
    </location>
</feature>
<feature type="region of interest" description="Disordered" evidence="1">
    <location>
        <begin position="74"/>
        <end position="204"/>
    </location>
</feature>
<feature type="compositionally biased region" description="Polar residues" evidence="1">
    <location>
        <begin position="152"/>
        <end position="170"/>
    </location>
</feature>